<dbReference type="PANTHER" id="PTHR10030">
    <property type="entry name" value="ALPHA-L-FUCOSIDASE"/>
    <property type="match status" value="1"/>
</dbReference>
<keyword evidence="6" id="KW-0326">Glycosidase</keyword>
<dbReference type="SUPFAM" id="SSF51445">
    <property type="entry name" value="(Trans)glycosidases"/>
    <property type="match status" value="1"/>
</dbReference>
<comment type="function">
    <text evidence="1">Alpha-L-fucosidase is responsible for hydrolyzing the alpha-1,6-linked fucose joined to the reducing-end N-acetylglucosamine of the carbohydrate moieties of glycoproteins.</text>
</comment>
<keyword evidence="5" id="KW-0378">Hydrolase</keyword>
<feature type="domain" description="Glycoside hydrolase family 29 N-terminal" evidence="8">
    <location>
        <begin position="28"/>
        <end position="349"/>
    </location>
</feature>
<name>A0A380CVS7_SPHSI</name>
<dbReference type="Gene3D" id="3.20.20.80">
    <property type="entry name" value="Glycosidases"/>
    <property type="match status" value="1"/>
</dbReference>
<dbReference type="PRINTS" id="PR00741">
    <property type="entry name" value="GLHYDRLASE29"/>
</dbReference>
<dbReference type="EC" id="3.2.1.51" evidence="3"/>
<evidence type="ECO:0000259" key="8">
    <source>
        <dbReference type="Pfam" id="PF01120"/>
    </source>
</evidence>
<comment type="similarity">
    <text evidence="2">Belongs to the glycosyl hydrolase 29 family.</text>
</comment>
<keyword evidence="4" id="KW-0732">Signal</keyword>
<dbReference type="PIRSF" id="PIRSF001092">
    <property type="entry name" value="Alpha-L-fucosidase"/>
    <property type="match status" value="1"/>
</dbReference>
<dbReference type="Proteomes" id="UP000254893">
    <property type="component" value="Unassembled WGS sequence"/>
</dbReference>
<dbReference type="GO" id="GO:0005764">
    <property type="term" value="C:lysosome"/>
    <property type="evidence" value="ECO:0007669"/>
    <property type="project" value="TreeGrafter"/>
</dbReference>
<evidence type="ECO:0000256" key="2">
    <source>
        <dbReference type="ARBA" id="ARBA00007951"/>
    </source>
</evidence>
<evidence type="ECO:0000256" key="1">
    <source>
        <dbReference type="ARBA" id="ARBA00004071"/>
    </source>
</evidence>
<dbReference type="GO" id="GO:0006004">
    <property type="term" value="P:fucose metabolic process"/>
    <property type="evidence" value="ECO:0007669"/>
    <property type="project" value="InterPro"/>
</dbReference>
<dbReference type="InterPro" id="IPR000933">
    <property type="entry name" value="Glyco_hydro_29"/>
</dbReference>
<dbReference type="InterPro" id="IPR016286">
    <property type="entry name" value="FUC_metazoa-typ"/>
</dbReference>
<dbReference type="SMART" id="SM00812">
    <property type="entry name" value="Alpha_L_fucos"/>
    <property type="match status" value="1"/>
</dbReference>
<evidence type="ECO:0000256" key="7">
    <source>
        <dbReference type="PIRSR" id="PIRSR001092-1"/>
    </source>
</evidence>
<gene>
    <name evidence="9" type="ORF">NCTC11388_04452</name>
</gene>
<reference evidence="9 10" key="1">
    <citation type="submission" date="2018-06" db="EMBL/GenBank/DDBJ databases">
        <authorList>
            <consortium name="Pathogen Informatics"/>
            <person name="Doyle S."/>
        </authorList>
    </citation>
    <scope>NUCLEOTIDE SEQUENCE [LARGE SCALE GENOMIC DNA]</scope>
    <source>
        <strain evidence="9 10">NCTC11388</strain>
    </source>
</reference>
<evidence type="ECO:0000256" key="6">
    <source>
        <dbReference type="ARBA" id="ARBA00023295"/>
    </source>
</evidence>
<organism evidence="9 10">
    <name type="scientific">Sphingobacterium spiritivorum</name>
    <name type="common">Flavobacterium spiritivorum</name>
    <dbReference type="NCBI Taxonomy" id="258"/>
    <lineage>
        <taxon>Bacteria</taxon>
        <taxon>Pseudomonadati</taxon>
        <taxon>Bacteroidota</taxon>
        <taxon>Sphingobacteriia</taxon>
        <taxon>Sphingobacteriales</taxon>
        <taxon>Sphingobacteriaceae</taxon>
        <taxon>Sphingobacterium</taxon>
    </lineage>
</organism>
<proteinExistence type="inferred from homology"/>
<dbReference type="AlphaFoldDB" id="A0A380CVS7"/>
<dbReference type="EMBL" id="UGYW01000002">
    <property type="protein sequence ID" value="SUJ28807.1"/>
    <property type="molecule type" value="Genomic_DNA"/>
</dbReference>
<feature type="site" description="May be important for catalysis" evidence="7">
    <location>
        <position position="282"/>
    </location>
</feature>
<evidence type="ECO:0000256" key="4">
    <source>
        <dbReference type="ARBA" id="ARBA00022729"/>
    </source>
</evidence>
<evidence type="ECO:0000313" key="10">
    <source>
        <dbReference type="Proteomes" id="UP000254893"/>
    </source>
</evidence>
<sequence length="447" mass="51304">MKTDKIWTVILILLSIGGLCIQVEAQEKNKVYKRDPVVTKTIKEYKDMGLGMFIHWGPVSLRGTEIGWSRDKEVPRADYDSLYKEFDPVLFNADSIVRIAKNAGMKYLTITARHHDGFCLWPTKFTYYNIENTPFKKDIVGALNEACKKQGIRFCIYYSILDWWHPEYPIHSAHNQTIDSKADMSKYFIYMKNQLRELISAYDPYMLWFDGGWEAPWTNAMGTELYTYLKDLKPGLIVNNRLGKEIAGTENKEINVSDMIGDFDTPEQVVGRMNMDVPWESCFTICNQWCWKPNDKMKSLNDCLRILSKTIGGNGNLLLNVGPMPDGRIESRQILRLSEIGKWIRTNQEAVYGTKGGPYYPNDEYASTRKGNKIFLHILNTEIKSLQLPNIPGRKILNVHTTDGVSIETNKGRDTYTLTFPDRLLGKTVYVVIVELDAETESLALLK</sequence>
<dbReference type="GO" id="GO:0016139">
    <property type="term" value="P:glycoside catabolic process"/>
    <property type="evidence" value="ECO:0007669"/>
    <property type="project" value="TreeGrafter"/>
</dbReference>
<protein>
    <recommendedName>
        <fullName evidence="3">alpha-L-fucosidase</fullName>
        <ecNumber evidence="3">3.2.1.51</ecNumber>
    </recommendedName>
</protein>
<evidence type="ECO:0000313" key="9">
    <source>
        <dbReference type="EMBL" id="SUJ28807.1"/>
    </source>
</evidence>
<dbReference type="PANTHER" id="PTHR10030:SF37">
    <property type="entry name" value="ALPHA-L-FUCOSIDASE-RELATED"/>
    <property type="match status" value="1"/>
</dbReference>
<dbReference type="GO" id="GO:0004560">
    <property type="term" value="F:alpha-L-fucosidase activity"/>
    <property type="evidence" value="ECO:0007669"/>
    <property type="project" value="InterPro"/>
</dbReference>
<dbReference type="Pfam" id="PF01120">
    <property type="entry name" value="Alpha_L_fucos"/>
    <property type="match status" value="1"/>
</dbReference>
<evidence type="ECO:0000256" key="3">
    <source>
        <dbReference type="ARBA" id="ARBA00012662"/>
    </source>
</evidence>
<evidence type="ECO:0000256" key="5">
    <source>
        <dbReference type="ARBA" id="ARBA00022801"/>
    </source>
</evidence>
<dbReference type="RefSeq" id="WP_115171664.1">
    <property type="nucleotide sequence ID" value="NZ_UGYW01000002.1"/>
</dbReference>
<dbReference type="InterPro" id="IPR057739">
    <property type="entry name" value="Glyco_hydro_29_N"/>
</dbReference>
<accession>A0A380CVS7</accession>
<dbReference type="InterPro" id="IPR017853">
    <property type="entry name" value="GH"/>
</dbReference>